<evidence type="ECO:0008006" key="3">
    <source>
        <dbReference type="Google" id="ProtNLM"/>
    </source>
</evidence>
<dbReference type="RefSeq" id="WP_201875748.1">
    <property type="nucleotide sequence ID" value="NZ_JAERRF010000009.1"/>
</dbReference>
<evidence type="ECO:0000313" key="2">
    <source>
        <dbReference type="Proteomes" id="UP000634229"/>
    </source>
</evidence>
<gene>
    <name evidence="1" type="ORF">JK363_16925</name>
</gene>
<evidence type="ECO:0000313" key="1">
    <source>
        <dbReference type="EMBL" id="MBL1098321.1"/>
    </source>
</evidence>
<dbReference type="SUPFAM" id="SSF53474">
    <property type="entry name" value="alpha/beta-Hydrolases"/>
    <property type="match status" value="1"/>
</dbReference>
<sequence length="59" mass="6549">MPTGVAVFAAADFAIRRFAEKAHNITHWSEFYRGGHFPALEAPDLLIGDIREFFAALAD</sequence>
<keyword evidence="2" id="KW-1185">Reference proteome</keyword>
<organism evidence="1 2">
    <name type="scientific">Streptomyces coffeae</name>
    <dbReference type="NCBI Taxonomy" id="621382"/>
    <lineage>
        <taxon>Bacteria</taxon>
        <taxon>Bacillati</taxon>
        <taxon>Actinomycetota</taxon>
        <taxon>Actinomycetes</taxon>
        <taxon>Kitasatosporales</taxon>
        <taxon>Streptomycetaceae</taxon>
        <taxon>Streptomyces</taxon>
    </lineage>
</organism>
<proteinExistence type="predicted"/>
<reference evidence="1 2" key="1">
    <citation type="submission" date="2021-01" db="EMBL/GenBank/DDBJ databases">
        <title>WGS of actinomycetes isolated from Thailand.</title>
        <authorList>
            <person name="Thawai C."/>
        </authorList>
    </citation>
    <scope>NUCLEOTIDE SEQUENCE [LARGE SCALE GENOMIC DNA]</scope>
    <source>
        <strain evidence="1 2">CA1R205</strain>
    </source>
</reference>
<dbReference type="Gene3D" id="3.40.50.1820">
    <property type="entry name" value="alpha/beta hydrolase"/>
    <property type="match status" value="1"/>
</dbReference>
<dbReference type="InterPro" id="IPR029058">
    <property type="entry name" value="AB_hydrolase_fold"/>
</dbReference>
<comment type="caution">
    <text evidence="1">The sequence shown here is derived from an EMBL/GenBank/DDBJ whole genome shotgun (WGS) entry which is preliminary data.</text>
</comment>
<protein>
    <recommendedName>
        <fullName evidence="3">Alpha/beta hydrolase</fullName>
    </recommendedName>
</protein>
<dbReference type="EMBL" id="JAERRF010000009">
    <property type="protein sequence ID" value="MBL1098321.1"/>
    <property type="molecule type" value="Genomic_DNA"/>
</dbReference>
<dbReference type="Proteomes" id="UP000634229">
    <property type="component" value="Unassembled WGS sequence"/>
</dbReference>
<name>A0ABS1NET1_9ACTN</name>
<accession>A0ABS1NET1</accession>